<dbReference type="VEuPathDB" id="CryptoDB:Cvel_28080"/>
<reference evidence="2" key="1">
    <citation type="submission" date="2014-11" db="EMBL/GenBank/DDBJ databases">
        <authorList>
            <person name="Otto D Thomas"/>
            <person name="Naeem Raeece"/>
        </authorList>
    </citation>
    <scope>NUCLEOTIDE SEQUENCE</scope>
</reference>
<name>A0A0G4HJB3_9ALVE</name>
<sequence>MKRAPAARRKDGKYGATLCMDGTKITRKHVYHHEKEVRPGDFNRDGDDLSDNDGCEHDLAEEMRGVTVEGKNHLKVDEEINFDEIQRLLEEHLRETNAVDQLAEEGKLQDSDAEVNVSGQTEQREANLEVVTDFLM</sequence>
<dbReference type="AlphaFoldDB" id="A0A0G4HJB3"/>
<accession>A0A0G4HJB3</accession>
<protein>
    <submittedName>
        <fullName evidence="2">Uncharacterized protein</fullName>
    </submittedName>
</protein>
<keyword evidence="1" id="KW-0175">Coiled coil</keyword>
<dbReference type="EMBL" id="CDMZ01002849">
    <property type="protein sequence ID" value="CEM44140.1"/>
    <property type="molecule type" value="Genomic_DNA"/>
</dbReference>
<proteinExistence type="predicted"/>
<evidence type="ECO:0000313" key="2">
    <source>
        <dbReference type="EMBL" id="CEM44140.1"/>
    </source>
</evidence>
<feature type="coiled-coil region" evidence="1">
    <location>
        <begin position="75"/>
        <end position="105"/>
    </location>
</feature>
<evidence type="ECO:0000256" key="1">
    <source>
        <dbReference type="SAM" id="Coils"/>
    </source>
</evidence>
<gene>
    <name evidence="2" type="ORF">Cvel_28080</name>
</gene>
<organism evidence="2">
    <name type="scientific">Chromera velia CCMP2878</name>
    <dbReference type="NCBI Taxonomy" id="1169474"/>
    <lineage>
        <taxon>Eukaryota</taxon>
        <taxon>Sar</taxon>
        <taxon>Alveolata</taxon>
        <taxon>Colpodellida</taxon>
        <taxon>Chromeraceae</taxon>
        <taxon>Chromera</taxon>
    </lineage>
</organism>
<dbReference type="PhylomeDB" id="A0A0G4HJB3"/>